<proteinExistence type="predicted"/>
<dbReference type="EMBL" id="BK032511">
    <property type="protein sequence ID" value="DAF44318.1"/>
    <property type="molecule type" value="Genomic_DNA"/>
</dbReference>
<sequence length="221" mass="25488">MSQWKRYTGEEILYNALDENGIVSNEPMLEDAVKQGINISSNGECLLLKFYWTDGFGWYFNNGKITFILHECKVGKSVVGNTIRGYKTCLKKALLQNIGYYFKIKNREYTRFSKKLKDLAEEFGYQDINRFIIDHFGMFLITTPKFISHITITDDIKSLIKSLEIPISNATTSPSEYWDDKTSNMKQIMLDFNVDDLPFEIMPDGVDLANTGDILNKILKQ</sequence>
<organism evidence="1">
    <name type="scientific">Podoviridae sp. ct8Lf7</name>
    <dbReference type="NCBI Taxonomy" id="2827723"/>
    <lineage>
        <taxon>Viruses</taxon>
        <taxon>Duplodnaviria</taxon>
        <taxon>Heunggongvirae</taxon>
        <taxon>Uroviricota</taxon>
        <taxon>Caudoviricetes</taxon>
    </lineage>
</organism>
<protein>
    <submittedName>
        <fullName evidence="1">Uncharacterized protein</fullName>
    </submittedName>
</protein>
<evidence type="ECO:0000313" key="1">
    <source>
        <dbReference type="EMBL" id="DAF44318.1"/>
    </source>
</evidence>
<accession>A0A8S5S012</accession>
<reference evidence="1" key="1">
    <citation type="journal article" date="2021" name="Proc. Natl. Acad. Sci. U.S.A.">
        <title>A Catalog of Tens of Thousands of Viruses from Human Metagenomes Reveals Hidden Associations with Chronic Diseases.</title>
        <authorList>
            <person name="Tisza M.J."/>
            <person name="Buck C.B."/>
        </authorList>
    </citation>
    <scope>NUCLEOTIDE SEQUENCE</scope>
    <source>
        <strain evidence="1">Ct8Lf7</strain>
    </source>
</reference>
<name>A0A8S5S012_9CAUD</name>